<dbReference type="InterPro" id="IPR012135">
    <property type="entry name" value="Dihydroorotate_DH_1_2"/>
</dbReference>
<dbReference type="GO" id="GO:0006207">
    <property type="term" value="P:'de novo' pyrimidine nucleobase biosynthetic process"/>
    <property type="evidence" value="ECO:0007669"/>
    <property type="project" value="InterPro"/>
</dbReference>
<evidence type="ECO:0000256" key="4">
    <source>
        <dbReference type="ARBA" id="ARBA00011669"/>
    </source>
</evidence>
<dbReference type="InterPro" id="IPR049622">
    <property type="entry name" value="Dihydroorotate_DH_I"/>
</dbReference>
<feature type="binding site" evidence="12">
    <location>
        <begin position="69"/>
        <end position="73"/>
    </location>
    <ligand>
        <name>substrate</name>
    </ligand>
</feature>
<evidence type="ECO:0000313" key="15">
    <source>
        <dbReference type="Proteomes" id="UP000287857"/>
    </source>
</evidence>
<feature type="binding site" evidence="12">
    <location>
        <begin position="192"/>
        <end position="193"/>
    </location>
    <ligand>
        <name>substrate</name>
    </ligand>
</feature>
<dbReference type="Pfam" id="PF01180">
    <property type="entry name" value="DHO_dh"/>
    <property type="match status" value="1"/>
</dbReference>
<comment type="subunit">
    <text evidence="4">Heterotetramer of 2 PyrK and 2 PyrD type B subunits.</text>
</comment>
<evidence type="ECO:0000256" key="1">
    <source>
        <dbReference type="ARBA" id="ARBA00004496"/>
    </source>
</evidence>
<dbReference type="FunFam" id="3.20.20.70:FF:000069">
    <property type="entry name" value="Dihydroorotate dehydrogenase"/>
    <property type="match status" value="1"/>
</dbReference>
<dbReference type="GO" id="GO:0004589">
    <property type="term" value="F:dihydroorotate dehydrogenase (NAD+) activity"/>
    <property type="evidence" value="ECO:0007669"/>
    <property type="project" value="UniProtKB-EC"/>
</dbReference>
<dbReference type="PANTHER" id="PTHR48109">
    <property type="entry name" value="DIHYDROOROTATE DEHYDROGENASE (QUINONE), MITOCHONDRIAL-RELATED"/>
    <property type="match status" value="1"/>
</dbReference>
<gene>
    <name evidence="12" type="primary">pyrD</name>
    <name evidence="14" type="ORF">CBF37_00685</name>
</gene>
<proteinExistence type="inferred from homology"/>
<evidence type="ECO:0000256" key="5">
    <source>
        <dbReference type="ARBA" id="ARBA00022490"/>
    </source>
</evidence>
<feature type="binding site" evidence="12">
    <location>
        <begin position="243"/>
        <end position="244"/>
    </location>
    <ligand>
        <name>FMN</name>
        <dbReference type="ChEBI" id="CHEBI:58210"/>
    </ligand>
</feature>
<feature type="binding site" evidence="12">
    <location>
        <position position="45"/>
    </location>
    <ligand>
        <name>substrate</name>
    </ligand>
</feature>
<dbReference type="NCBIfam" id="TIGR01037">
    <property type="entry name" value="pyrD_sub1_fam"/>
    <property type="match status" value="1"/>
</dbReference>
<organism evidence="14 15">
    <name type="scientific">Vagococcus vulneris</name>
    <dbReference type="NCBI Taxonomy" id="1977869"/>
    <lineage>
        <taxon>Bacteria</taxon>
        <taxon>Bacillati</taxon>
        <taxon>Bacillota</taxon>
        <taxon>Bacilli</taxon>
        <taxon>Lactobacillales</taxon>
        <taxon>Enterococcaceae</taxon>
        <taxon>Vagococcus</taxon>
    </lineage>
</organism>
<dbReference type="HAMAP" id="MF_00224">
    <property type="entry name" value="DHO_dh_type1"/>
    <property type="match status" value="1"/>
</dbReference>
<comment type="catalytic activity">
    <reaction evidence="12">
        <text>(S)-dihydroorotate + A = orotate + AH2</text>
        <dbReference type="Rhea" id="RHEA:18073"/>
        <dbReference type="ChEBI" id="CHEBI:13193"/>
        <dbReference type="ChEBI" id="CHEBI:17499"/>
        <dbReference type="ChEBI" id="CHEBI:30839"/>
        <dbReference type="ChEBI" id="CHEBI:30864"/>
    </reaction>
</comment>
<dbReference type="AlphaFoldDB" id="A0A430A285"/>
<name>A0A430A285_9ENTE</name>
<feature type="binding site" evidence="12">
    <location>
        <position position="21"/>
    </location>
    <ligand>
        <name>FMN</name>
        <dbReference type="ChEBI" id="CHEBI:58210"/>
    </ligand>
</feature>
<comment type="catalytic activity">
    <reaction evidence="11">
        <text>(S)-dihydroorotate + NAD(+) = orotate + NADH + H(+)</text>
        <dbReference type="Rhea" id="RHEA:13513"/>
        <dbReference type="ChEBI" id="CHEBI:15378"/>
        <dbReference type="ChEBI" id="CHEBI:30839"/>
        <dbReference type="ChEBI" id="CHEBI:30864"/>
        <dbReference type="ChEBI" id="CHEBI:57540"/>
        <dbReference type="ChEBI" id="CHEBI:57945"/>
        <dbReference type="EC" id="1.3.1.14"/>
    </reaction>
</comment>
<dbReference type="InterPro" id="IPR013785">
    <property type="entry name" value="Aldolase_TIM"/>
</dbReference>
<evidence type="ECO:0000256" key="11">
    <source>
        <dbReference type="ARBA" id="ARBA00048996"/>
    </source>
</evidence>
<keyword evidence="8 12" id="KW-0665">Pyrimidine biosynthesis</keyword>
<feature type="binding site" evidence="12">
    <location>
        <position position="99"/>
    </location>
    <ligand>
        <name>FMN</name>
        <dbReference type="ChEBI" id="CHEBI:58210"/>
    </ligand>
</feature>
<dbReference type="PROSITE" id="PS00911">
    <property type="entry name" value="DHODEHASE_1"/>
    <property type="match status" value="1"/>
</dbReference>
<keyword evidence="15" id="KW-1185">Reference proteome</keyword>
<feature type="binding site" evidence="12">
    <location>
        <begin position="45"/>
        <end position="46"/>
    </location>
    <ligand>
        <name>FMN</name>
        <dbReference type="ChEBI" id="CHEBI:58210"/>
    </ligand>
</feature>
<evidence type="ECO:0000256" key="2">
    <source>
        <dbReference type="ARBA" id="ARBA00004715"/>
    </source>
</evidence>
<comment type="cofactor">
    <cofactor evidence="12">
        <name>FMN</name>
        <dbReference type="ChEBI" id="CHEBI:58210"/>
    </cofactor>
    <text evidence="12">Binds 1 FMN per subunit.</text>
</comment>
<dbReference type="EC" id="1.3.-.-" evidence="12"/>
<dbReference type="InterPro" id="IPR005720">
    <property type="entry name" value="Dihydroorotate_DH_cat"/>
</dbReference>
<feature type="binding site" evidence="12">
    <location>
        <begin position="265"/>
        <end position="266"/>
    </location>
    <ligand>
        <name>FMN</name>
        <dbReference type="ChEBI" id="CHEBI:58210"/>
    </ligand>
</feature>
<feature type="binding site" evidence="12">
    <location>
        <position position="127"/>
    </location>
    <ligand>
        <name>substrate</name>
    </ligand>
</feature>
<dbReference type="SUPFAM" id="SSF51395">
    <property type="entry name" value="FMN-linked oxidoreductases"/>
    <property type="match status" value="1"/>
</dbReference>
<keyword evidence="10" id="KW-0520">NAD</keyword>
<dbReference type="EMBL" id="NGJS01000001">
    <property type="protein sequence ID" value="RSU00564.1"/>
    <property type="molecule type" value="Genomic_DNA"/>
</dbReference>
<comment type="similarity">
    <text evidence="3 12">Belongs to the dihydroorotate dehydrogenase family. Type 1 subfamily.</text>
</comment>
<dbReference type="InterPro" id="IPR001295">
    <property type="entry name" value="Dihydroorotate_DH_CS"/>
</dbReference>
<feature type="domain" description="Dihydroorotate dehydrogenase catalytic" evidence="13">
    <location>
        <begin position="4"/>
        <end position="286"/>
    </location>
</feature>
<evidence type="ECO:0000259" key="13">
    <source>
        <dbReference type="Pfam" id="PF01180"/>
    </source>
</evidence>
<dbReference type="UniPathway" id="UPA00070"/>
<evidence type="ECO:0000256" key="9">
    <source>
        <dbReference type="ARBA" id="ARBA00023002"/>
    </source>
</evidence>
<feature type="binding site" evidence="12">
    <location>
        <position position="165"/>
    </location>
    <ligand>
        <name>FMN</name>
        <dbReference type="ChEBI" id="CHEBI:58210"/>
    </ligand>
</feature>
<feature type="active site" description="Nucleophile" evidence="12">
    <location>
        <position position="130"/>
    </location>
</feature>
<keyword evidence="5 12" id="KW-0963">Cytoplasm</keyword>
<dbReference type="GO" id="GO:0044205">
    <property type="term" value="P:'de novo' UMP biosynthetic process"/>
    <property type="evidence" value="ECO:0007669"/>
    <property type="project" value="UniProtKB-UniRule"/>
</dbReference>
<evidence type="ECO:0000256" key="6">
    <source>
        <dbReference type="ARBA" id="ARBA00022630"/>
    </source>
</evidence>
<accession>A0A430A285</accession>
<keyword evidence="6 12" id="KW-0285">Flavoprotein</keyword>
<dbReference type="RefSeq" id="WP_125982889.1">
    <property type="nucleotide sequence ID" value="NZ_NGJS01000001.1"/>
</dbReference>
<dbReference type="PANTHER" id="PTHR48109:SF1">
    <property type="entry name" value="DIHYDROOROTATE DEHYDROGENASE (FUMARATE)"/>
    <property type="match status" value="1"/>
</dbReference>
<comment type="subcellular location">
    <subcellularLocation>
        <location evidence="1 12">Cytoplasm</location>
    </subcellularLocation>
</comment>
<dbReference type="Gene3D" id="3.20.20.70">
    <property type="entry name" value="Aldolase class I"/>
    <property type="match status" value="1"/>
</dbReference>
<protein>
    <recommendedName>
        <fullName evidence="12">Dihydroorotate dehydrogenase</fullName>
        <shortName evidence="12">DHOD</shortName>
        <shortName evidence="12">DHODase</shortName>
        <shortName evidence="12">DHOdehase</shortName>
        <ecNumber evidence="12">1.3.-.-</ecNumber>
    </recommendedName>
</protein>
<evidence type="ECO:0000313" key="14">
    <source>
        <dbReference type="EMBL" id="RSU00564.1"/>
    </source>
</evidence>
<dbReference type="GO" id="GO:0005737">
    <property type="term" value="C:cytoplasm"/>
    <property type="evidence" value="ECO:0007669"/>
    <property type="project" value="UniProtKB-SubCell"/>
</dbReference>
<dbReference type="PIRSF" id="PIRSF000164">
    <property type="entry name" value="DHO_oxidase"/>
    <property type="match status" value="1"/>
</dbReference>
<comment type="pathway">
    <text evidence="2">Pyrimidine metabolism; UMP biosynthesis via de novo pathway; orotate from (S)-dihydroorotate (NAD(+) route): step 1/1.</text>
</comment>
<feature type="binding site" evidence="12">
    <location>
        <position position="217"/>
    </location>
    <ligand>
        <name>FMN</name>
        <dbReference type="ChEBI" id="CHEBI:58210"/>
    </ligand>
</feature>
<dbReference type="InterPro" id="IPR024920">
    <property type="entry name" value="Dihydroorotate_DH_1"/>
</dbReference>
<evidence type="ECO:0000256" key="7">
    <source>
        <dbReference type="ARBA" id="ARBA00022643"/>
    </source>
</evidence>
<evidence type="ECO:0000256" key="10">
    <source>
        <dbReference type="ARBA" id="ARBA00023027"/>
    </source>
</evidence>
<comment type="function">
    <text evidence="12">Catalyzes the conversion of dihydroorotate to orotate.</text>
</comment>
<keyword evidence="7 12" id="KW-0288">FMN</keyword>
<dbReference type="NCBIfam" id="NF005574">
    <property type="entry name" value="PRK07259.1"/>
    <property type="match status" value="1"/>
</dbReference>
<evidence type="ECO:0000256" key="3">
    <source>
        <dbReference type="ARBA" id="ARBA00008008"/>
    </source>
</evidence>
<comment type="caution">
    <text evidence="14">The sequence shown here is derived from an EMBL/GenBank/DDBJ whole genome shotgun (WGS) entry which is preliminary data.</text>
</comment>
<evidence type="ECO:0000256" key="12">
    <source>
        <dbReference type="HAMAP-Rule" id="MF_00224"/>
    </source>
</evidence>
<dbReference type="Proteomes" id="UP000287857">
    <property type="component" value="Unassembled WGS sequence"/>
</dbReference>
<feature type="binding site" evidence="12">
    <location>
        <position position="127"/>
    </location>
    <ligand>
        <name>FMN</name>
        <dbReference type="ChEBI" id="CHEBI:58210"/>
    </ligand>
</feature>
<reference evidence="14 15" key="1">
    <citation type="submission" date="2017-05" db="EMBL/GenBank/DDBJ databases">
        <title>Vagococcus spp. assemblies.</title>
        <authorList>
            <person name="Gulvik C.A."/>
        </authorList>
    </citation>
    <scope>NUCLEOTIDE SEQUENCE [LARGE SCALE GENOMIC DNA]</scope>
    <source>
        <strain evidence="14 15">SS1995</strain>
    </source>
</reference>
<dbReference type="OrthoDB" id="9794954at2"/>
<dbReference type="CDD" id="cd04740">
    <property type="entry name" value="DHOD_1B_like"/>
    <property type="match status" value="1"/>
</dbReference>
<dbReference type="InterPro" id="IPR050074">
    <property type="entry name" value="DHO_dehydrogenase"/>
</dbReference>
<evidence type="ECO:0000256" key="8">
    <source>
        <dbReference type="ARBA" id="ARBA00022975"/>
    </source>
</evidence>
<keyword evidence="9 12" id="KW-0560">Oxidoreductase</keyword>
<dbReference type="InterPro" id="IPR033888">
    <property type="entry name" value="DHOD_1B"/>
</dbReference>
<feature type="binding site" evidence="12">
    <location>
        <position position="191"/>
    </location>
    <ligand>
        <name>FMN</name>
        <dbReference type="ChEBI" id="CHEBI:58210"/>
    </ligand>
</feature>
<sequence>MSRLAVKLPGLDLKNPIIPASGCFGFGEEYAKYYDLSRLGAIMVKATTYQSRYGNPTPRVAETPSGMLNAIGLQNPGLEVVMNEKLPALEKYDVPIIANVAGSTEADYVKVCERIGDAPNVHAIELNISCPNVKEGGIAFGTSPEVAAQLTRAVKAVATVPVYIKLSPNVTDIVPIAKAVEAAGADGITMINTLLGMRLDLKTRRPVLANGTGGLSGPEIKPVAIRMIHQVSHAVDIPIIGMGGVAAVDDVLEMYLAGASAVAIGTMNFTDPFICPKLIDELPQRMDELGIESLKSLIQEVKEVRD</sequence>